<feature type="binding site" evidence="9">
    <location>
        <begin position="342"/>
        <end position="343"/>
    </location>
    <ligand>
        <name>beta-nicotinamide D-ribonucleotide</name>
        <dbReference type="ChEBI" id="CHEBI:14649"/>
    </ligand>
</feature>
<dbReference type="EMBL" id="CH991548">
    <property type="protein sequence ID" value="EDQ90156.1"/>
    <property type="molecule type" value="Genomic_DNA"/>
</dbReference>
<keyword evidence="2" id="KW-0662">Pyridine nucleotide biosynthesis</keyword>
<feature type="binding site" evidence="9">
    <location>
        <position position="300"/>
    </location>
    <ligand>
        <name>diphosphate</name>
        <dbReference type="ChEBI" id="CHEBI:33019"/>
    </ligand>
</feature>
<dbReference type="EC" id="2.4.2.12" evidence="6"/>
<reference evidence="12 13" key="1">
    <citation type="journal article" date="2008" name="Nature">
        <title>The genome of the choanoflagellate Monosiga brevicollis and the origin of metazoans.</title>
        <authorList>
            <consortium name="JGI Sequencing"/>
            <person name="King N."/>
            <person name="Westbrook M.J."/>
            <person name="Young S.L."/>
            <person name="Kuo A."/>
            <person name="Abedin M."/>
            <person name="Chapman J."/>
            <person name="Fairclough S."/>
            <person name="Hellsten U."/>
            <person name="Isogai Y."/>
            <person name="Letunic I."/>
            <person name="Marr M."/>
            <person name="Pincus D."/>
            <person name="Putnam N."/>
            <person name="Rokas A."/>
            <person name="Wright K.J."/>
            <person name="Zuzow R."/>
            <person name="Dirks W."/>
            <person name="Good M."/>
            <person name="Goodstein D."/>
            <person name="Lemons D."/>
            <person name="Li W."/>
            <person name="Lyons J.B."/>
            <person name="Morris A."/>
            <person name="Nichols S."/>
            <person name="Richter D.J."/>
            <person name="Salamov A."/>
            <person name="Bork P."/>
            <person name="Lim W.A."/>
            <person name="Manning G."/>
            <person name="Miller W.T."/>
            <person name="McGinnis W."/>
            <person name="Shapiro H."/>
            <person name="Tjian R."/>
            <person name="Grigoriev I.V."/>
            <person name="Rokhsar D."/>
        </authorList>
    </citation>
    <scope>NUCLEOTIDE SEQUENCE [LARGE SCALE GENOMIC DNA]</scope>
    <source>
        <strain evidence="13">MX1 / ATCC 50154</strain>
    </source>
</reference>
<sequence>MSGLPCADNLLLVADSYKISHHLQYPPNTTRVYSYFESRGGQFQETCFFGLQYILKRWLVGQVVTQAKIDEAAELYQLHFGSDAVFNRQGWEYILQEHNGHLPIEIKAVPEGTVLPVKNVLFTVENTDPKCYWLTNFLETLLVQAWYPMTVATNSREHKKILQAYLNATADNADGLAFKLHDFGFRGVSSVESAAIGGAAHLVNFLGTDTIAGVVLARDYYGCPIAGFSIPASEHSTMTSWTRQGEAAAMRNMLERFPTGLVACVSDSYDIWNACENLWGRELKDLVMSRGETNSTLVIRPDSGDPPTVVVRCLELLGQAFGVSINSKGYKMLPPYVRVIQGDGIGLQSLGEILHHMAANGWSADNVAFGSGGSLLQKHNRDTQKCAYKCSFAEVDGEQRDVYKDPVTDPGKKSKRGRLTLRRGDAGDWTTVTEGQGTPDSDELVVVFRDGCLVQEYTMDEVRERAKILDGNGGYMEEIPAPKLETVKSILSETPRVRTSSNRSVIPV</sequence>
<feature type="binding site" evidence="9">
    <location>
        <begin position="300"/>
        <end position="302"/>
    </location>
    <ligand>
        <name>beta-nicotinamide D-ribonucleotide</name>
        <dbReference type="ChEBI" id="CHEBI:14649"/>
    </ligand>
</feature>
<dbReference type="PANTHER" id="PTHR43816">
    <property type="entry name" value="NICOTINAMIDE PHOSPHORIBOSYLTRANSFERASE"/>
    <property type="match status" value="1"/>
</dbReference>
<evidence type="ECO:0000256" key="4">
    <source>
        <dbReference type="ARBA" id="ARBA00022679"/>
    </source>
</evidence>
<feature type="domain" description="Nicotinate/nicotinamide phosphoribosyltransferase" evidence="10">
    <location>
        <begin position="178"/>
        <end position="419"/>
    </location>
</feature>
<feature type="domain" description="Nicotinamide phosphoribosyltransferase N-terminal" evidence="11">
    <location>
        <begin position="9"/>
        <end position="106"/>
    </location>
</feature>
<comment type="catalytic activity">
    <reaction evidence="8">
        <text>beta-nicotinamide D-ribonucleotide + diphosphate = 5-phospho-alpha-D-ribose 1-diphosphate + nicotinamide + H(+)</text>
        <dbReference type="Rhea" id="RHEA:16149"/>
        <dbReference type="ChEBI" id="CHEBI:14649"/>
        <dbReference type="ChEBI" id="CHEBI:15378"/>
        <dbReference type="ChEBI" id="CHEBI:17154"/>
        <dbReference type="ChEBI" id="CHEBI:33019"/>
        <dbReference type="ChEBI" id="CHEBI:58017"/>
        <dbReference type="EC" id="2.4.2.12"/>
    </reaction>
    <physiologicalReaction direction="right-to-left" evidence="8">
        <dbReference type="Rhea" id="RHEA:16151"/>
    </physiologicalReaction>
</comment>
<feature type="binding site" evidence="9">
    <location>
        <position position="235"/>
    </location>
    <ligand>
        <name>diphosphate</name>
        <dbReference type="ChEBI" id="CHEBI:33019"/>
    </ligand>
</feature>
<dbReference type="OMA" id="TFGFAMK"/>
<dbReference type="GeneID" id="5890217"/>
<evidence type="ECO:0000256" key="2">
    <source>
        <dbReference type="ARBA" id="ARBA00022642"/>
    </source>
</evidence>
<dbReference type="NCBIfam" id="NF006629">
    <property type="entry name" value="PRK09198.1"/>
    <property type="match status" value="1"/>
</dbReference>
<feature type="binding site" evidence="9">
    <location>
        <position position="381"/>
    </location>
    <ligand>
        <name>beta-nicotinamide D-ribonucleotide</name>
        <dbReference type="ChEBI" id="CHEBI:14649"/>
    </ligand>
</feature>
<keyword evidence="3" id="KW-0328">Glycosyltransferase</keyword>
<dbReference type="SUPFAM" id="SSF51690">
    <property type="entry name" value="Nicotinate/Quinolinate PRTase C-terminal domain-like"/>
    <property type="match status" value="1"/>
</dbReference>
<feature type="binding site" evidence="9">
    <location>
        <position position="186"/>
    </location>
    <ligand>
        <name>diphosphate</name>
        <dbReference type="ChEBI" id="CHEBI:33019"/>
    </ligand>
</feature>
<evidence type="ECO:0000256" key="7">
    <source>
        <dbReference type="ARBA" id="ARBA00035036"/>
    </source>
</evidence>
<protein>
    <recommendedName>
        <fullName evidence="7">Nicotinamide phosphoribosyltransferase</fullName>
        <ecNumber evidence="6">2.4.2.12</ecNumber>
    </recommendedName>
</protein>
<accession>A9UX53</accession>
<evidence type="ECO:0000256" key="3">
    <source>
        <dbReference type="ARBA" id="ARBA00022676"/>
    </source>
</evidence>
<evidence type="ECO:0000259" key="10">
    <source>
        <dbReference type="Pfam" id="PF04095"/>
    </source>
</evidence>
<name>A9UX53_MONBE</name>
<gene>
    <name evidence="12" type="ORF">MONBRDRAFT_24677</name>
</gene>
<dbReference type="UniPathway" id="UPA00253"/>
<dbReference type="SMR" id="A9UX53"/>
<dbReference type="PIRSF" id="PIRSF005943">
    <property type="entry name" value="NMPRT"/>
    <property type="match status" value="1"/>
</dbReference>
<evidence type="ECO:0000256" key="5">
    <source>
        <dbReference type="ARBA" id="ARBA00035007"/>
    </source>
</evidence>
<keyword evidence="13" id="KW-1185">Reference proteome</keyword>
<evidence type="ECO:0000256" key="8">
    <source>
        <dbReference type="ARBA" id="ARBA00047835"/>
    </source>
</evidence>
<comment type="pathway">
    <text evidence="5">Cofactor biosynthesis; NAD(+) biosynthesis; nicotinamide D-ribonucleotide from 5-phospho-alpha-D-ribose 1-diphosphate and nicotinamide: step 1/1.</text>
</comment>
<evidence type="ECO:0000259" key="11">
    <source>
        <dbReference type="Pfam" id="PF18127"/>
    </source>
</evidence>
<evidence type="ECO:0000313" key="12">
    <source>
        <dbReference type="EMBL" id="EDQ90156.1"/>
    </source>
</evidence>
<proteinExistence type="inferred from homology"/>
<dbReference type="InParanoid" id="A9UX53"/>
<dbReference type="STRING" id="81824.A9UX53"/>
<dbReference type="FunCoup" id="A9UX53">
    <property type="interactions" value="336"/>
</dbReference>
<feature type="binding site" evidence="9">
    <location>
        <position position="373"/>
    </location>
    <ligand>
        <name>beta-nicotinamide D-ribonucleotide</name>
        <dbReference type="ChEBI" id="CHEBI:14649"/>
    </ligand>
</feature>
<dbReference type="Gene3D" id="3.20.20.70">
    <property type="entry name" value="Aldolase class I"/>
    <property type="match status" value="1"/>
</dbReference>
<evidence type="ECO:0000256" key="1">
    <source>
        <dbReference type="ARBA" id="ARBA00010897"/>
    </source>
</evidence>
<dbReference type="PANTHER" id="PTHR43816:SF1">
    <property type="entry name" value="NICOTINAMIDE PHOSPHORIBOSYLTRANSFERASE"/>
    <property type="match status" value="1"/>
</dbReference>
<organism evidence="12 13">
    <name type="scientific">Monosiga brevicollis</name>
    <name type="common">Choanoflagellate</name>
    <dbReference type="NCBI Taxonomy" id="81824"/>
    <lineage>
        <taxon>Eukaryota</taxon>
        <taxon>Choanoflagellata</taxon>
        <taxon>Craspedida</taxon>
        <taxon>Salpingoecidae</taxon>
        <taxon>Monosiga</taxon>
    </lineage>
</organism>
<dbReference type="CDD" id="cd01569">
    <property type="entry name" value="PBEF_like"/>
    <property type="match status" value="1"/>
</dbReference>
<dbReference type="GO" id="GO:0047280">
    <property type="term" value="F:nicotinamide phosphoribosyltransferase activity"/>
    <property type="evidence" value="ECO:0000318"/>
    <property type="project" value="GO_Central"/>
</dbReference>
<evidence type="ECO:0000313" key="13">
    <source>
        <dbReference type="Proteomes" id="UP000001357"/>
    </source>
</evidence>
<dbReference type="Proteomes" id="UP000001357">
    <property type="component" value="Unassembled WGS sequence"/>
</dbReference>
<evidence type="ECO:0000256" key="9">
    <source>
        <dbReference type="PIRSR" id="PIRSR005943-1"/>
    </source>
</evidence>
<evidence type="ECO:0000256" key="6">
    <source>
        <dbReference type="ARBA" id="ARBA00035024"/>
    </source>
</evidence>
<dbReference type="Pfam" id="PF04095">
    <property type="entry name" value="NAPRTase"/>
    <property type="match status" value="1"/>
</dbReference>
<dbReference type="GO" id="GO:0009435">
    <property type="term" value="P:NAD+ biosynthetic process"/>
    <property type="evidence" value="ECO:0000318"/>
    <property type="project" value="GO_Central"/>
</dbReference>
<dbReference type="InterPro" id="IPR036068">
    <property type="entry name" value="Nicotinate_pribotase-like_C"/>
</dbReference>
<dbReference type="eggNOG" id="ENOG502QSGN">
    <property type="taxonomic scope" value="Eukaryota"/>
</dbReference>
<keyword evidence="4" id="KW-0808">Transferase</keyword>
<dbReference type="AlphaFoldDB" id="A9UX53"/>
<dbReference type="InterPro" id="IPR016471">
    <property type="entry name" value="Nicotinamide_PRibTrfase"/>
</dbReference>
<dbReference type="RefSeq" id="XP_001744923.1">
    <property type="nucleotide sequence ID" value="XM_001744871.1"/>
</dbReference>
<comment type="similarity">
    <text evidence="1">Belongs to the NAPRTase family.</text>
</comment>
<dbReference type="InterPro" id="IPR041525">
    <property type="entry name" value="N/Namide_PRibTrfase"/>
</dbReference>
<dbReference type="InterPro" id="IPR041529">
    <property type="entry name" value="DUF5598"/>
</dbReference>
<feature type="binding site" evidence="9">
    <location>
        <position position="209"/>
    </location>
    <ligand>
        <name>beta-nicotinamide D-ribonucleotide</name>
        <dbReference type="ChEBI" id="CHEBI:14649"/>
    </ligand>
</feature>
<dbReference type="Pfam" id="PF18127">
    <property type="entry name" value="NAMPT_N"/>
    <property type="match status" value="1"/>
</dbReference>
<dbReference type="InterPro" id="IPR013785">
    <property type="entry name" value="Aldolase_TIM"/>
</dbReference>
<dbReference type="KEGG" id="mbr:MONBRDRAFT_24677"/>